<comment type="caution">
    <text evidence="2">The sequence shown here is derived from an EMBL/GenBank/DDBJ whole genome shotgun (WGS) entry which is preliminary data.</text>
</comment>
<dbReference type="EMBL" id="BAAAID010000161">
    <property type="protein sequence ID" value="GAA0962637.1"/>
    <property type="molecule type" value="Genomic_DNA"/>
</dbReference>
<evidence type="ECO:0000259" key="1">
    <source>
        <dbReference type="SMART" id="SM00829"/>
    </source>
</evidence>
<dbReference type="InterPro" id="IPR011032">
    <property type="entry name" value="GroES-like_sf"/>
</dbReference>
<dbReference type="Pfam" id="PF00107">
    <property type="entry name" value="ADH_zinc_N"/>
    <property type="match status" value="1"/>
</dbReference>
<dbReference type="InterPro" id="IPR020843">
    <property type="entry name" value="ER"/>
</dbReference>
<proteinExistence type="predicted"/>
<evidence type="ECO:0000313" key="3">
    <source>
        <dbReference type="Proteomes" id="UP001500418"/>
    </source>
</evidence>
<gene>
    <name evidence="2" type="ORF">GCM10009575_097760</name>
</gene>
<dbReference type="CDD" id="cd08276">
    <property type="entry name" value="MDR7"/>
    <property type="match status" value="1"/>
</dbReference>
<dbReference type="InterPro" id="IPR052711">
    <property type="entry name" value="Zinc_ADH-like"/>
</dbReference>
<evidence type="ECO:0000313" key="2">
    <source>
        <dbReference type="EMBL" id="GAA0962637.1"/>
    </source>
</evidence>
<dbReference type="SMART" id="SM00829">
    <property type="entry name" value="PKS_ER"/>
    <property type="match status" value="1"/>
</dbReference>
<accession>A0ABP4CC86</accession>
<organism evidence="2 3">
    <name type="scientific">Streptomyces rhizosphaericus</name>
    <dbReference type="NCBI Taxonomy" id="114699"/>
    <lineage>
        <taxon>Bacteria</taxon>
        <taxon>Bacillati</taxon>
        <taxon>Actinomycetota</taxon>
        <taxon>Actinomycetes</taxon>
        <taxon>Kitasatosporales</taxon>
        <taxon>Streptomycetaceae</taxon>
        <taxon>Streptomyces</taxon>
        <taxon>Streptomyces violaceusniger group</taxon>
    </lineage>
</organism>
<reference evidence="3" key="1">
    <citation type="journal article" date="2019" name="Int. J. Syst. Evol. Microbiol.">
        <title>The Global Catalogue of Microorganisms (GCM) 10K type strain sequencing project: providing services to taxonomists for standard genome sequencing and annotation.</title>
        <authorList>
            <consortium name="The Broad Institute Genomics Platform"/>
            <consortium name="The Broad Institute Genome Sequencing Center for Infectious Disease"/>
            <person name="Wu L."/>
            <person name="Ma J."/>
        </authorList>
    </citation>
    <scope>NUCLEOTIDE SEQUENCE [LARGE SCALE GENOMIC DNA]</scope>
    <source>
        <strain evidence="3">JCM 11444</strain>
    </source>
</reference>
<dbReference type="InterPro" id="IPR036291">
    <property type="entry name" value="NAD(P)-bd_dom_sf"/>
</dbReference>
<feature type="domain" description="Enoyl reductase (ER)" evidence="1">
    <location>
        <begin position="12"/>
        <end position="334"/>
    </location>
</feature>
<dbReference type="InterPro" id="IPR013149">
    <property type="entry name" value="ADH-like_C"/>
</dbReference>
<name>A0ABP4CC86_9ACTN</name>
<dbReference type="SUPFAM" id="SSF50129">
    <property type="entry name" value="GroES-like"/>
    <property type="match status" value="1"/>
</dbReference>
<keyword evidence="3" id="KW-1185">Reference proteome</keyword>
<dbReference type="PANTHER" id="PTHR45033">
    <property type="match status" value="1"/>
</dbReference>
<dbReference type="Gene3D" id="3.90.180.10">
    <property type="entry name" value="Medium-chain alcohol dehydrogenases, catalytic domain"/>
    <property type="match status" value="1"/>
</dbReference>
<dbReference type="InterPro" id="IPR013154">
    <property type="entry name" value="ADH-like_N"/>
</dbReference>
<dbReference type="Pfam" id="PF08240">
    <property type="entry name" value="ADH_N"/>
    <property type="match status" value="1"/>
</dbReference>
<protein>
    <submittedName>
        <fullName evidence="2">NAD(P)-dependent alcohol dehydrogenase</fullName>
    </submittedName>
</protein>
<dbReference type="Proteomes" id="UP001500418">
    <property type="component" value="Unassembled WGS sequence"/>
</dbReference>
<sequence length="338" mass="35319">MRKWVLEPGKSGQDALVMKEAPVPDPGPGQVRVAVKAAALNYRDQIILNGHYGQGVEEETIPVADGSGVIDAVGAGVECWAVGDRVISVYFRDWVDGPPPTDRLGFGLGSPGENGVLAEYVVLDANRVTRMPQSLDFVHASTLVCAGLTAWTALTEEHPVTAGQMILTLGTGGVSLFALQLARAFGAEVIATTSQQTKEGQLRQLGTVDVLNYRTTPTWGENIYASTGGMDKVVNPVGGDAMTQSIMAVGAGGEIAVMGLFSAGDAPLPLPVLMSKGASIRGIAVGSSKALVQLVDFIDQHGITPVVQKTFALKDAKAAYTAQASRDVFGKIVIDMTA</sequence>
<dbReference type="Gene3D" id="3.40.50.720">
    <property type="entry name" value="NAD(P)-binding Rossmann-like Domain"/>
    <property type="match status" value="1"/>
</dbReference>
<dbReference type="PANTHER" id="PTHR45033:SF2">
    <property type="entry name" value="ZINC-TYPE ALCOHOL DEHYDROGENASE-LIKE PROTEIN C1773.06C"/>
    <property type="match status" value="1"/>
</dbReference>
<dbReference type="SUPFAM" id="SSF51735">
    <property type="entry name" value="NAD(P)-binding Rossmann-fold domains"/>
    <property type="match status" value="1"/>
</dbReference>